<feature type="domain" description="PUM-HD" evidence="5">
    <location>
        <begin position="449"/>
        <end position="794"/>
    </location>
</feature>
<dbReference type="Proteomes" id="UP001583172">
    <property type="component" value="Unassembled WGS sequence"/>
</dbReference>
<keyword evidence="7" id="KW-1185">Reference proteome</keyword>
<accession>A0ABR3V6W0</accession>
<evidence type="ECO:0000256" key="1">
    <source>
        <dbReference type="ARBA" id="ARBA00022737"/>
    </source>
</evidence>
<dbReference type="InterPro" id="IPR016024">
    <property type="entry name" value="ARM-type_fold"/>
</dbReference>
<evidence type="ECO:0000256" key="3">
    <source>
        <dbReference type="PROSITE-ProRule" id="PRU00317"/>
    </source>
</evidence>
<keyword evidence="1" id="KW-0677">Repeat</keyword>
<dbReference type="EMBL" id="JAZGSY010000287">
    <property type="protein sequence ID" value="KAL1837507.1"/>
    <property type="molecule type" value="Genomic_DNA"/>
</dbReference>
<feature type="region of interest" description="Disordered" evidence="4">
    <location>
        <begin position="222"/>
        <end position="248"/>
    </location>
</feature>
<evidence type="ECO:0000256" key="4">
    <source>
        <dbReference type="SAM" id="MobiDB-lite"/>
    </source>
</evidence>
<dbReference type="PROSITE" id="PS50303">
    <property type="entry name" value="PUM_HD"/>
    <property type="match status" value="1"/>
</dbReference>
<feature type="repeat" description="Pumilio" evidence="3">
    <location>
        <begin position="506"/>
        <end position="541"/>
    </location>
</feature>
<dbReference type="InterPro" id="IPR033712">
    <property type="entry name" value="Pumilio_RNA-bd"/>
</dbReference>
<dbReference type="SMART" id="SM00025">
    <property type="entry name" value="Pumilio"/>
    <property type="match status" value="8"/>
</dbReference>
<comment type="caution">
    <text evidence="6">The sequence shown here is derived from an EMBL/GenBank/DDBJ whole genome shotgun (WGS) entry which is preliminary data.</text>
</comment>
<evidence type="ECO:0000259" key="5">
    <source>
        <dbReference type="PROSITE" id="PS50303"/>
    </source>
</evidence>
<feature type="repeat" description="Pumilio" evidence="3">
    <location>
        <begin position="578"/>
        <end position="613"/>
    </location>
</feature>
<feature type="region of interest" description="Disordered" evidence="4">
    <location>
        <begin position="771"/>
        <end position="861"/>
    </location>
</feature>
<feature type="compositionally biased region" description="Polar residues" evidence="4">
    <location>
        <begin position="83"/>
        <end position="102"/>
    </location>
</feature>
<evidence type="ECO:0000256" key="2">
    <source>
        <dbReference type="ARBA" id="ARBA00024893"/>
    </source>
</evidence>
<dbReference type="Pfam" id="PF00806">
    <property type="entry name" value="PUF"/>
    <property type="match status" value="8"/>
</dbReference>
<feature type="repeat" description="Pumilio" evidence="3">
    <location>
        <begin position="467"/>
        <end position="505"/>
    </location>
</feature>
<gene>
    <name evidence="6" type="ORF">VTJ49DRAFT_3692</name>
</gene>
<feature type="compositionally biased region" description="Polar residues" evidence="4">
    <location>
        <begin position="804"/>
        <end position="825"/>
    </location>
</feature>
<dbReference type="InterPro" id="IPR011989">
    <property type="entry name" value="ARM-like"/>
</dbReference>
<protein>
    <recommendedName>
        <fullName evidence="5">PUM-HD domain-containing protein</fullName>
    </recommendedName>
</protein>
<feature type="repeat" description="Pumilio" evidence="3">
    <location>
        <begin position="650"/>
        <end position="685"/>
    </location>
</feature>
<feature type="compositionally biased region" description="Polar residues" evidence="4">
    <location>
        <begin position="109"/>
        <end position="143"/>
    </location>
</feature>
<comment type="function">
    <text evidence="2">RNA-binding nucleolar protein required for pre-rRNA processing. Involved in production of 18S rRNA and assembly of small ribosomal subunit.</text>
</comment>
<dbReference type="PANTHER" id="PTHR12537">
    <property type="entry name" value="RNA BINDING PROTEIN PUMILIO-RELATED"/>
    <property type="match status" value="1"/>
</dbReference>
<feature type="repeat" description="Pumilio" evidence="3">
    <location>
        <begin position="542"/>
        <end position="577"/>
    </location>
</feature>
<feature type="repeat" description="Pumilio" evidence="3">
    <location>
        <begin position="614"/>
        <end position="649"/>
    </location>
</feature>
<organism evidence="6 7">
    <name type="scientific">Humicola insolens</name>
    <name type="common">Soft-rot fungus</name>
    <dbReference type="NCBI Taxonomy" id="85995"/>
    <lineage>
        <taxon>Eukaryota</taxon>
        <taxon>Fungi</taxon>
        <taxon>Dikarya</taxon>
        <taxon>Ascomycota</taxon>
        <taxon>Pezizomycotina</taxon>
        <taxon>Sordariomycetes</taxon>
        <taxon>Sordariomycetidae</taxon>
        <taxon>Sordariales</taxon>
        <taxon>Chaetomiaceae</taxon>
        <taxon>Mycothermus</taxon>
    </lineage>
</organism>
<feature type="compositionally biased region" description="Low complexity" evidence="4">
    <location>
        <begin position="771"/>
        <end position="781"/>
    </location>
</feature>
<feature type="region of interest" description="Disordered" evidence="4">
    <location>
        <begin position="318"/>
        <end position="362"/>
    </location>
</feature>
<feature type="compositionally biased region" description="Polar residues" evidence="4">
    <location>
        <begin position="840"/>
        <end position="852"/>
    </location>
</feature>
<dbReference type="InterPro" id="IPR033133">
    <property type="entry name" value="PUM-HD"/>
</dbReference>
<dbReference type="PROSITE" id="PS50302">
    <property type="entry name" value="PUM"/>
    <property type="match status" value="6"/>
</dbReference>
<reference evidence="6 7" key="1">
    <citation type="journal article" date="2024" name="Commun. Biol.">
        <title>Comparative genomic analysis of thermophilic fungi reveals convergent evolutionary adaptations and gene losses.</title>
        <authorList>
            <person name="Steindorff A.S."/>
            <person name="Aguilar-Pontes M.V."/>
            <person name="Robinson A.J."/>
            <person name="Andreopoulos B."/>
            <person name="LaButti K."/>
            <person name="Kuo A."/>
            <person name="Mondo S."/>
            <person name="Riley R."/>
            <person name="Otillar R."/>
            <person name="Haridas S."/>
            <person name="Lipzen A."/>
            <person name="Grimwood J."/>
            <person name="Schmutz J."/>
            <person name="Clum A."/>
            <person name="Reid I.D."/>
            <person name="Moisan M.C."/>
            <person name="Butler G."/>
            <person name="Nguyen T.T.M."/>
            <person name="Dewar K."/>
            <person name="Conant G."/>
            <person name="Drula E."/>
            <person name="Henrissat B."/>
            <person name="Hansel C."/>
            <person name="Singer S."/>
            <person name="Hutchinson M.I."/>
            <person name="de Vries R.P."/>
            <person name="Natvig D.O."/>
            <person name="Powell A.J."/>
            <person name="Tsang A."/>
            <person name="Grigoriev I.V."/>
        </authorList>
    </citation>
    <scope>NUCLEOTIDE SEQUENCE [LARGE SCALE GENOMIC DNA]</scope>
    <source>
        <strain evidence="6 7">CBS 620.91</strain>
    </source>
</reference>
<dbReference type="PANTHER" id="PTHR12537:SF12">
    <property type="entry name" value="MATERNAL PROTEIN PUMILIO"/>
    <property type="match status" value="1"/>
</dbReference>
<dbReference type="SUPFAM" id="SSF48371">
    <property type="entry name" value="ARM repeat"/>
    <property type="match status" value="1"/>
</dbReference>
<dbReference type="Gene3D" id="1.25.10.10">
    <property type="entry name" value="Leucine-rich Repeat Variant"/>
    <property type="match status" value="1"/>
</dbReference>
<feature type="compositionally biased region" description="Polar residues" evidence="4">
    <location>
        <begin position="19"/>
        <end position="30"/>
    </location>
</feature>
<dbReference type="CDD" id="cd07920">
    <property type="entry name" value="Pumilio"/>
    <property type="match status" value="1"/>
</dbReference>
<evidence type="ECO:0000313" key="7">
    <source>
        <dbReference type="Proteomes" id="UP001583172"/>
    </source>
</evidence>
<name>A0ABR3V6W0_HUMIN</name>
<sequence length="861" mass="92920">MANNTRRSRLSDYTGVPKETQNTQSTATNGFLNRSIQAPWNNDSNGAFATGRDGVSSRDAFNSFTAAAFGGIAATSSADKPTWGSSYWNTTDTKPSDNTSPRTRPEPSSFPTNPYGSIFAPSSNTLQTSAVGSRPSTMASMQPANGGPRYPSGFAGSGDNGPGDQFNTQDLDRSLYPAPGRRQVQDPLSHGLQNSISGRPDSDYATQPTSLSDLTYISSTATPIHSQRPSISGPSLTQQGAGFDQTPARQSMSFSDALNMLSLADVANRAATNGNNPPTYDGVPQSFQFNPVSQPWDNGQAYVNGVARDALRNGTNFEKRGSIAGRNSPAGSTYQTAGGLNSPRSFNGTPQPNGDPWSRPVSRDPMLAAEFARRGLADPYVQSPAAASFFPNGYYPNFPQLASPYAAAYNDPRHASPMTPFGIPMMPFGFGAGAIPTRPARDQDAGRAFRSPLLDEFRNSPRSRKWELQDIWGHIVEFCGDQHASRFIQSKLETANSDERARVFAEIEPNTIQLMKDVFGNYVMQKLFEHGDQVQKRVLANAMKGKVVDLSTQMYGCRVVQKALEHVLVEQQVELVKELEPELITVSMDQHGNHVIQQAIALVPREHLNTMMAGFKGHVCDLASHQYGCRVVQRVLEHGSDGDKTAMMKELHTGVQKLLTDMFGNYVIQHVLEKGPTEDRANIISCVTPQILSLSRHKNASNVVEKCIMHGTPQEQRAIRDQLLARADEANGPLFQLMKDQYGNYVIPHLPSLKRSGATSKQIEAMTRLISESRLSESSPSSGPPTPTSTAPTSPGLRVDVHSASPTPNLTSDVNTPASSPSITTPCPVPNGVKPAADALSNQPSGKQSNGAPSKPQAVKA</sequence>
<feature type="compositionally biased region" description="Polar residues" evidence="4">
    <location>
        <begin position="222"/>
        <end position="240"/>
    </location>
</feature>
<evidence type="ECO:0000313" key="6">
    <source>
        <dbReference type="EMBL" id="KAL1837507.1"/>
    </source>
</evidence>
<feature type="region of interest" description="Disordered" evidence="4">
    <location>
        <begin position="75"/>
        <end position="209"/>
    </location>
</feature>
<dbReference type="InterPro" id="IPR001313">
    <property type="entry name" value="Pumilio_RNA-bd_rpt"/>
</dbReference>
<feature type="region of interest" description="Disordered" evidence="4">
    <location>
        <begin position="1"/>
        <end position="30"/>
    </location>
</feature>
<proteinExistence type="predicted"/>
<feature type="compositionally biased region" description="Polar residues" evidence="4">
    <location>
        <begin position="329"/>
        <end position="352"/>
    </location>
</feature>